<proteinExistence type="predicted"/>
<sequence length="60" mass="6756">MEIKEKILSVMKEAGKPLSAGEVEKLSGLDRKDIDKAFKELKKEEAIVSPVRCKWEPANN</sequence>
<dbReference type="EMBL" id="PDCJ01000001">
    <property type="protein sequence ID" value="PEG31198.1"/>
    <property type="molecule type" value="Genomic_DNA"/>
</dbReference>
<dbReference type="EMBL" id="CAMTCP010000270">
    <property type="protein sequence ID" value="CAI3671299.1"/>
    <property type="molecule type" value="Genomic_DNA"/>
</dbReference>
<dbReference type="RefSeq" id="WP_058295356.1">
    <property type="nucleotide sequence ID" value="NZ_CAKJVE010000004.1"/>
</dbReference>
<dbReference type="SUPFAM" id="SSF46785">
    <property type="entry name" value="Winged helix' DNA-binding domain"/>
    <property type="match status" value="1"/>
</dbReference>
<reference evidence="3 5" key="1">
    <citation type="submission" date="2017-10" db="EMBL/GenBank/DDBJ databases">
        <title>Effective Description of Clostridium neonatale sp. nov. linked to necrotizing enterocolitis in neonates and a clarification of species assignable to the genus Clostridium (Prazmowski 1880) emend. Lawson and Rainey 2016.</title>
        <authorList>
            <person name="Bernard K."/>
            <person name="Burdz T."/>
            <person name="Wiebe D."/>
            <person name="Balcewich B."/>
            <person name="Alfa M."/>
            <person name="Bernier A.-M."/>
        </authorList>
    </citation>
    <scope>NUCLEOTIDE SEQUENCE [LARGE SCALE GENOMIC DNA]</scope>
    <source>
        <strain evidence="3 5">LCDC99A005</strain>
    </source>
</reference>
<evidence type="ECO:0000313" key="2">
    <source>
        <dbReference type="EMBL" id="CAI3671299.1"/>
    </source>
</evidence>
<dbReference type="EMBL" id="UWJD01000001">
    <property type="protein sequence ID" value="VCT84419.1"/>
    <property type="molecule type" value="Genomic_DNA"/>
</dbReference>
<evidence type="ECO:0000313" key="5">
    <source>
        <dbReference type="Proteomes" id="UP000220840"/>
    </source>
</evidence>
<dbReference type="AlphaFoldDB" id="A0A2A7MJ81"/>
<reference evidence="1" key="3">
    <citation type="submission" date="2021-10" db="EMBL/GenBank/DDBJ databases">
        <authorList>
            <person name="Mesa V."/>
        </authorList>
    </citation>
    <scope>NUCLEOTIDE SEQUENCE</scope>
    <source>
        <strain evidence="1">CC3_PB</strain>
    </source>
</reference>
<dbReference type="Proteomes" id="UP000431451">
    <property type="component" value="Unassembled WGS sequence"/>
</dbReference>
<protein>
    <submittedName>
        <fullName evidence="3">Transcriptional regulator</fullName>
    </submittedName>
</protein>
<reference evidence="4 6" key="2">
    <citation type="submission" date="2018-06" db="EMBL/GenBank/DDBJ databases">
        <authorList>
            <consortium name="IHU Genomes"/>
        </authorList>
    </citation>
    <scope>NUCLEOTIDE SEQUENCE [LARGE SCALE GENOMIC DNA]</scope>
    <source>
        <strain evidence="4 6">NEC25</strain>
    </source>
</reference>
<dbReference type="OrthoDB" id="15623at2"/>
<gene>
    <name evidence="2" type="ORF">CNEO2_60004</name>
    <name evidence="1" type="ORF">CNEO_43378</name>
    <name evidence="4" type="ORF">CNEONATNEC25_02019</name>
    <name evidence="3" type="ORF">CQ394_05585</name>
</gene>
<dbReference type="STRING" id="137838.GCA_001458595_02585"/>
<reference evidence="2" key="4">
    <citation type="submission" date="2022-10" db="EMBL/GenBank/DDBJ databases">
        <authorList>
            <person name="Aires J."/>
            <person name="Mesa V."/>
        </authorList>
    </citation>
    <scope>NUCLEOTIDE SEQUENCE</scope>
    <source>
        <strain evidence="2">Clostridium neonatale JD116</strain>
    </source>
</reference>
<dbReference type="InterPro" id="IPR036390">
    <property type="entry name" value="WH_DNA-bd_sf"/>
</dbReference>
<keyword evidence="5" id="KW-1185">Reference proteome</keyword>
<organism evidence="3 5">
    <name type="scientific">Clostridium neonatale</name>
    <dbReference type="NCBI Taxonomy" id="137838"/>
    <lineage>
        <taxon>Bacteria</taxon>
        <taxon>Bacillati</taxon>
        <taxon>Bacillota</taxon>
        <taxon>Clostridia</taxon>
        <taxon>Eubacteriales</taxon>
        <taxon>Clostridiaceae</taxon>
        <taxon>Clostridium</taxon>
    </lineage>
</organism>
<dbReference type="Gene3D" id="1.10.10.10">
    <property type="entry name" value="Winged helix-like DNA-binding domain superfamily/Winged helix DNA-binding domain"/>
    <property type="match status" value="1"/>
</dbReference>
<dbReference type="Proteomes" id="UP000220840">
    <property type="component" value="Unassembled WGS sequence"/>
</dbReference>
<evidence type="ECO:0000313" key="3">
    <source>
        <dbReference type="EMBL" id="PEG31198.1"/>
    </source>
</evidence>
<accession>A0A2A7MJ81</accession>
<evidence type="ECO:0000313" key="4">
    <source>
        <dbReference type="EMBL" id="VCT84419.1"/>
    </source>
</evidence>
<dbReference type="Proteomes" id="UP000789738">
    <property type="component" value="Unassembled WGS sequence"/>
</dbReference>
<dbReference type="InterPro" id="IPR036388">
    <property type="entry name" value="WH-like_DNA-bd_sf"/>
</dbReference>
<name>A0A2A7MJ81_9CLOT</name>
<evidence type="ECO:0000313" key="1">
    <source>
        <dbReference type="EMBL" id="CAG9708023.1"/>
    </source>
</evidence>
<dbReference type="Proteomes" id="UP001189143">
    <property type="component" value="Unassembled WGS sequence"/>
</dbReference>
<evidence type="ECO:0000313" key="6">
    <source>
        <dbReference type="Proteomes" id="UP000431451"/>
    </source>
</evidence>
<dbReference type="EMBL" id="CAKJVE010000004">
    <property type="protein sequence ID" value="CAG9708023.1"/>
    <property type="molecule type" value="Genomic_DNA"/>
</dbReference>